<keyword evidence="4 6" id="KW-1133">Transmembrane helix</keyword>
<dbReference type="Pfam" id="PF03739">
    <property type="entry name" value="LptF_LptG"/>
    <property type="match status" value="1"/>
</dbReference>
<dbReference type="GO" id="GO:0043190">
    <property type="term" value="C:ATP-binding cassette (ABC) transporter complex"/>
    <property type="evidence" value="ECO:0007669"/>
    <property type="project" value="TreeGrafter"/>
</dbReference>
<evidence type="ECO:0000256" key="2">
    <source>
        <dbReference type="ARBA" id="ARBA00022475"/>
    </source>
</evidence>
<dbReference type="HOGENOM" id="CLU_065978_0_0_7"/>
<keyword evidence="3 6" id="KW-0812">Transmembrane</keyword>
<accession>A0A0A8HBJ8</accession>
<evidence type="ECO:0000313" key="7">
    <source>
        <dbReference type="EMBL" id="AJC91362.1"/>
    </source>
</evidence>
<dbReference type="OrthoDB" id="5372305at2"/>
<gene>
    <name evidence="7" type="ORF">CSUB8521_1545</name>
</gene>
<keyword evidence="2" id="KW-1003">Cell membrane</keyword>
<dbReference type="PANTHER" id="PTHR33529:SF6">
    <property type="entry name" value="YJGP_YJGQ FAMILY PERMEASE"/>
    <property type="match status" value="1"/>
</dbReference>
<dbReference type="Proteomes" id="UP000031135">
    <property type="component" value="Chromosome"/>
</dbReference>
<feature type="transmembrane region" description="Helical" evidence="6">
    <location>
        <begin position="332"/>
        <end position="350"/>
    </location>
</feature>
<feature type="transmembrane region" description="Helical" evidence="6">
    <location>
        <begin position="98"/>
        <end position="122"/>
    </location>
</feature>
<dbReference type="AlphaFoldDB" id="A0A0A8HBJ8"/>
<dbReference type="PANTHER" id="PTHR33529">
    <property type="entry name" value="SLR0882 PROTEIN-RELATED"/>
    <property type="match status" value="1"/>
</dbReference>
<protein>
    <submittedName>
        <fullName evidence="7">Putative lipooligosaccharide transport system, permease component (LptG family)</fullName>
    </submittedName>
</protein>
<dbReference type="EMBL" id="CP007772">
    <property type="protein sequence ID" value="AJC91362.1"/>
    <property type="molecule type" value="Genomic_DNA"/>
</dbReference>
<evidence type="ECO:0000256" key="5">
    <source>
        <dbReference type="ARBA" id="ARBA00023136"/>
    </source>
</evidence>
<keyword evidence="5 6" id="KW-0472">Membrane</keyword>
<dbReference type="RefSeq" id="WP_039664529.1">
    <property type="nucleotide sequence ID" value="NZ_CP007772.1"/>
</dbReference>
<evidence type="ECO:0000256" key="1">
    <source>
        <dbReference type="ARBA" id="ARBA00004651"/>
    </source>
</evidence>
<name>A0A0A8HBJ8_9BACT</name>
<proteinExistence type="predicted"/>
<dbReference type="KEGG" id="csm:CSUB8521_1545"/>
<reference evidence="7 8" key="1">
    <citation type="journal article" date="2014" name="Genome Biol. Evol.">
        <title>Comparative Genomics of the Campylobacter lari Group.</title>
        <authorList>
            <person name="Miller W.G."/>
            <person name="Yee E."/>
            <person name="Chapman M.H."/>
            <person name="Smith T.P."/>
            <person name="Bono J.L."/>
            <person name="Huynh S."/>
            <person name="Parker C.T."/>
            <person name="Vandamme P."/>
            <person name="Luong K."/>
            <person name="Korlach J."/>
        </authorList>
    </citation>
    <scope>NUCLEOTIDE SEQUENCE [LARGE SCALE GENOMIC DNA]</scope>
    <source>
        <strain evidence="7 8">LMG 24374</strain>
    </source>
</reference>
<dbReference type="InterPro" id="IPR005495">
    <property type="entry name" value="LptG/LptF_permease"/>
</dbReference>
<comment type="subcellular location">
    <subcellularLocation>
        <location evidence="1">Cell membrane</location>
        <topology evidence="1">Multi-pass membrane protein</topology>
    </subcellularLocation>
</comment>
<sequence length="353" mass="40723">MSIFFRYISSLYLKSFFILFFSLTFFFVAIDFLLNFNRLPKSANLELLYIFFLTCSAASYILPLAIVLALVLCIFNIIRSNELVSLYALGLSKNQVIFYPFLWAMFFCCVYVGLNFSSFAYADEYKSNILKRGVVDREGGDVLIKYNVKFIYIQKTSSQTLYNVKIFDVKNLNIQSIIHAKTAKFNGDSWDLNDAKAINVPQNLIVSKEGLSIEEFKNIKGLEDFSPKILERISLVESNPSYSILDALESMVIFVKQNISTNTLRTSLYSLVLTPFFAPFLMLIIYYYFPLTARFFNLALLAFVFFVCILLVWGLLFLLTRLSENEILLPELGIMLPVFILMSIGSFYYFKHK</sequence>
<organism evidence="7 8">
    <name type="scientific">Campylobacter subantarcticus LMG 24374</name>
    <dbReference type="NCBI Taxonomy" id="1388751"/>
    <lineage>
        <taxon>Bacteria</taxon>
        <taxon>Pseudomonadati</taxon>
        <taxon>Campylobacterota</taxon>
        <taxon>Epsilonproteobacteria</taxon>
        <taxon>Campylobacterales</taxon>
        <taxon>Campylobacteraceae</taxon>
        <taxon>Campylobacter</taxon>
    </lineage>
</organism>
<dbReference type="GO" id="GO:0015920">
    <property type="term" value="P:lipopolysaccharide transport"/>
    <property type="evidence" value="ECO:0007669"/>
    <property type="project" value="TreeGrafter"/>
</dbReference>
<evidence type="ECO:0000313" key="8">
    <source>
        <dbReference type="Proteomes" id="UP000031135"/>
    </source>
</evidence>
<evidence type="ECO:0000256" key="3">
    <source>
        <dbReference type="ARBA" id="ARBA00022692"/>
    </source>
</evidence>
<feature type="transmembrane region" description="Helical" evidence="6">
    <location>
        <begin position="268"/>
        <end position="289"/>
    </location>
</feature>
<feature type="transmembrane region" description="Helical" evidence="6">
    <location>
        <begin position="48"/>
        <end position="78"/>
    </location>
</feature>
<feature type="transmembrane region" description="Helical" evidence="6">
    <location>
        <begin position="295"/>
        <end position="320"/>
    </location>
</feature>
<evidence type="ECO:0000256" key="4">
    <source>
        <dbReference type="ARBA" id="ARBA00022989"/>
    </source>
</evidence>
<evidence type="ECO:0000256" key="6">
    <source>
        <dbReference type="SAM" id="Phobius"/>
    </source>
</evidence>
<feature type="transmembrane region" description="Helical" evidence="6">
    <location>
        <begin position="12"/>
        <end position="36"/>
    </location>
</feature>